<dbReference type="CDD" id="cd16646">
    <property type="entry name" value="mRING-HC-C2H2C4_MDM2-like"/>
    <property type="match status" value="1"/>
</dbReference>
<dbReference type="PANTHER" id="PTHR46858:SF5">
    <property type="entry name" value="E3 UBIQUITIN-PROTEIN LIGASE APD1-RELATED"/>
    <property type="match status" value="1"/>
</dbReference>
<dbReference type="Proteomes" id="UP001054902">
    <property type="component" value="Unassembled WGS sequence"/>
</dbReference>
<dbReference type="Pfam" id="PF13920">
    <property type="entry name" value="zf-C3HC4_3"/>
    <property type="match status" value="1"/>
</dbReference>
<gene>
    <name evidence="7" type="ORF">CTEN210_08405</name>
</gene>
<dbReference type="GO" id="GO:0008270">
    <property type="term" value="F:zinc ion binding"/>
    <property type="evidence" value="ECO:0007669"/>
    <property type="project" value="UniProtKB-KW"/>
</dbReference>
<feature type="domain" description="RING-type" evidence="6">
    <location>
        <begin position="694"/>
        <end position="735"/>
    </location>
</feature>
<dbReference type="InterPro" id="IPR001841">
    <property type="entry name" value="Znf_RING"/>
</dbReference>
<evidence type="ECO:0000256" key="4">
    <source>
        <dbReference type="PROSITE-ProRule" id="PRU00175"/>
    </source>
</evidence>
<reference evidence="7 8" key="1">
    <citation type="journal article" date="2021" name="Sci. Rep.">
        <title>The genome of the diatom Chaetoceros tenuissimus carries an ancient integrated fragment of an extant virus.</title>
        <authorList>
            <person name="Hongo Y."/>
            <person name="Kimura K."/>
            <person name="Takaki Y."/>
            <person name="Yoshida Y."/>
            <person name="Baba S."/>
            <person name="Kobayashi G."/>
            <person name="Nagasaki K."/>
            <person name="Hano T."/>
            <person name="Tomaru Y."/>
        </authorList>
    </citation>
    <scope>NUCLEOTIDE SEQUENCE [LARGE SCALE GENOMIC DNA]</scope>
    <source>
        <strain evidence="7 8">NIES-3715</strain>
    </source>
</reference>
<feature type="region of interest" description="Disordered" evidence="5">
    <location>
        <begin position="60"/>
        <end position="150"/>
    </location>
</feature>
<evidence type="ECO:0000256" key="2">
    <source>
        <dbReference type="ARBA" id="ARBA00022771"/>
    </source>
</evidence>
<keyword evidence="8" id="KW-1185">Reference proteome</keyword>
<evidence type="ECO:0000313" key="8">
    <source>
        <dbReference type="Proteomes" id="UP001054902"/>
    </source>
</evidence>
<dbReference type="EMBL" id="BLLK01000045">
    <property type="protein sequence ID" value="GFH51929.1"/>
    <property type="molecule type" value="Genomic_DNA"/>
</dbReference>
<proteinExistence type="predicted"/>
<organism evidence="7 8">
    <name type="scientific">Chaetoceros tenuissimus</name>
    <dbReference type="NCBI Taxonomy" id="426638"/>
    <lineage>
        <taxon>Eukaryota</taxon>
        <taxon>Sar</taxon>
        <taxon>Stramenopiles</taxon>
        <taxon>Ochrophyta</taxon>
        <taxon>Bacillariophyta</taxon>
        <taxon>Coscinodiscophyceae</taxon>
        <taxon>Chaetocerotophycidae</taxon>
        <taxon>Chaetocerotales</taxon>
        <taxon>Chaetocerotaceae</taxon>
        <taxon>Chaetoceros</taxon>
    </lineage>
</organism>
<feature type="compositionally biased region" description="Basic and acidic residues" evidence="5">
    <location>
        <begin position="84"/>
        <end position="94"/>
    </location>
</feature>
<comment type="caution">
    <text evidence="7">The sequence shown here is derived from an EMBL/GenBank/DDBJ whole genome shotgun (WGS) entry which is preliminary data.</text>
</comment>
<dbReference type="GO" id="GO:0010468">
    <property type="term" value="P:regulation of gene expression"/>
    <property type="evidence" value="ECO:0007669"/>
    <property type="project" value="TreeGrafter"/>
</dbReference>
<dbReference type="AlphaFoldDB" id="A0AAD3CWL7"/>
<keyword evidence="1" id="KW-0479">Metal-binding</keyword>
<name>A0AAD3CWL7_9STRA</name>
<evidence type="ECO:0000259" key="6">
    <source>
        <dbReference type="PROSITE" id="PS50089"/>
    </source>
</evidence>
<dbReference type="GO" id="GO:0016567">
    <property type="term" value="P:protein ubiquitination"/>
    <property type="evidence" value="ECO:0007669"/>
    <property type="project" value="TreeGrafter"/>
</dbReference>
<dbReference type="InterPro" id="IPR013083">
    <property type="entry name" value="Znf_RING/FYVE/PHD"/>
</dbReference>
<feature type="compositionally biased region" description="Basic and acidic residues" evidence="5">
    <location>
        <begin position="125"/>
        <end position="139"/>
    </location>
</feature>
<accession>A0AAD3CWL7</accession>
<dbReference type="PANTHER" id="PTHR46858">
    <property type="entry name" value="OS05G0521000 PROTEIN"/>
    <property type="match status" value="1"/>
</dbReference>
<evidence type="ECO:0000256" key="1">
    <source>
        <dbReference type="ARBA" id="ARBA00022723"/>
    </source>
</evidence>
<evidence type="ECO:0000256" key="3">
    <source>
        <dbReference type="ARBA" id="ARBA00022833"/>
    </source>
</evidence>
<dbReference type="PROSITE" id="PS50089">
    <property type="entry name" value="ZF_RING_2"/>
    <property type="match status" value="1"/>
</dbReference>
<protein>
    <recommendedName>
        <fullName evidence="6">RING-type domain-containing protein</fullName>
    </recommendedName>
</protein>
<feature type="region of interest" description="Disordered" evidence="5">
    <location>
        <begin position="165"/>
        <end position="221"/>
    </location>
</feature>
<sequence>MGEITDESTFIKPEIQEALRVLANDYDLPGPFTVLQGIPGDGMANTISTRPEVYMDSLQEIDEDDELSIDPSQVDDEGLSDGSSLDHNEEKRDGNSLTESTRQKEQGSPLSSPLSPVLPPQCREQGTEKKSCLSPRRENQPAIGLHLPLPPGVFNSSSLPPIGMRLAPPASLMDQKKSSNTIETENSTNEGQCSSSSDDSEGDSENSRKDVSSRYDSLSTENKKAIKEWNQRRIQEENEKLTETIMHNTSARPTSRCSVYRNQWWKSKRHYLRVFDSIPEFQSKQVNGGSQDTEYRVKHGKVISDIAPGSTIMATDEIRVQTPEMNAKEVKKGNLSQGVIVVLRIESPVAGYIVKSVDGYPFIAPGLPSCYIEPDIWMWKVTCLNGAYVRQGLELTSVRLAVIPFGSIVRVRRKTINEMGLTRLQVEAFIDQSSDGSGSDGKMNTLSNALRSMTLKMSPYRAVESKFRMTKIVGWISEALNPLSGQSGPIVQPIDAPIPFNVRVSLSNGAVIRRGIELSSNQIGHAPRDSILTVVGQAFSQNPTDRCLQRLKLAGGGGWVSLTLNRPPPADNINVIEQIGFDSAFNPEEAGIFHIEKELLVIHEYNMHITSPNEEERQTLTNVRRSLRRMGSCVSSIHDDDENESPMDDMAVNEKVNSYQSVPTLYRSGVGDAGISSSQVSLNCGSKNQMDEPCLICLCNSRTATIVHGETGHIACCLTCARLLKGRGDKCPVCRLPIDLVIQQFWA</sequence>
<keyword evidence="3" id="KW-0862">Zinc</keyword>
<dbReference type="Gene3D" id="3.30.40.10">
    <property type="entry name" value="Zinc/RING finger domain, C3HC4 (zinc finger)"/>
    <property type="match status" value="1"/>
</dbReference>
<feature type="compositionally biased region" description="Polar residues" evidence="5">
    <location>
        <begin position="178"/>
        <end position="193"/>
    </location>
</feature>
<dbReference type="GO" id="GO:0061630">
    <property type="term" value="F:ubiquitin protein ligase activity"/>
    <property type="evidence" value="ECO:0007669"/>
    <property type="project" value="TreeGrafter"/>
</dbReference>
<evidence type="ECO:0000256" key="5">
    <source>
        <dbReference type="SAM" id="MobiDB-lite"/>
    </source>
</evidence>
<keyword evidence="2 4" id="KW-0863">Zinc-finger</keyword>
<feature type="compositionally biased region" description="Acidic residues" evidence="5">
    <location>
        <begin position="60"/>
        <end position="79"/>
    </location>
</feature>
<evidence type="ECO:0000313" key="7">
    <source>
        <dbReference type="EMBL" id="GFH51929.1"/>
    </source>
</evidence>